<accession>A0A096NQ31</accession>
<comment type="similarity">
    <text evidence="1">Belongs to the CCZ1 family.</text>
</comment>
<dbReference type="GO" id="GO:0016192">
    <property type="term" value="P:vesicle-mediated transport"/>
    <property type="evidence" value="ECO:0007669"/>
    <property type="project" value="InterPro"/>
</dbReference>
<keyword evidence="7" id="KW-1185">Reference proteome</keyword>
<evidence type="ECO:0000259" key="4">
    <source>
        <dbReference type="Pfam" id="PF19032"/>
    </source>
</evidence>
<dbReference type="InterPro" id="IPR043987">
    <property type="entry name" value="CCZ1/INTU/HSP4_longin_1"/>
</dbReference>
<evidence type="ECO:0000313" key="7">
    <source>
        <dbReference type="Proteomes" id="UP000028761"/>
    </source>
</evidence>
<dbReference type="InterPro" id="IPR043989">
    <property type="entry name" value="CCZ1/INTU/HSP4_longin_3"/>
</dbReference>
<reference evidence="6 7" key="1">
    <citation type="submission" date="2012-03" db="EMBL/GenBank/DDBJ databases">
        <title>Whole Genome Assembly of Papio anubis.</title>
        <authorList>
            <person name="Liu Y.L."/>
            <person name="Abraham K.A."/>
            <person name="Akbar H.A."/>
            <person name="Ali S.A."/>
            <person name="Anosike U.A."/>
            <person name="Aqrawi P.A."/>
            <person name="Arias F.A."/>
            <person name="Attaway T.A."/>
            <person name="Awwad R.A."/>
            <person name="Babu C.B."/>
            <person name="Bandaranaike D.B."/>
            <person name="Battles P.B."/>
            <person name="Bell A.B."/>
            <person name="Beltran B.B."/>
            <person name="Berhane-Mersha D.B."/>
            <person name="Bess C.B."/>
            <person name="Bickham C.B."/>
            <person name="Bolden T.B."/>
            <person name="Carter K.C."/>
            <person name="Chau D.C."/>
            <person name="Chavez A.C."/>
            <person name="Clerc-Blankenburg K.C."/>
            <person name="Coyle M.C."/>
            <person name="Dao M.D."/>
            <person name="Davila M.L.D."/>
            <person name="Davy-Carroll L.D."/>
            <person name="Denson S.D."/>
            <person name="Dinh H.D."/>
            <person name="Fernandez S.F."/>
            <person name="Fernando P.F."/>
            <person name="Forbes L.F."/>
            <person name="Francis C.F."/>
            <person name="Francisco L.F."/>
            <person name="Fu Q.F."/>
            <person name="Garcia-Iii R.G."/>
            <person name="Garrett T.G."/>
            <person name="Gross S.G."/>
            <person name="Gubbala S.G."/>
            <person name="Hirani K.H."/>
            <person name="Hogues M.H."/>
            <person name="Hollins B.H."/>
            <person name="Jackson L.J."/>
            <person name="Javaid M.J."/>
            <person name="Jhangiani S.J."/>
            <person name="Johnson A.J."/>
            <person name="Johnson B.J."/>
            <person name="Jones J.J."/>
            <person name="Joshi V.J."/>
            <person name="Kalu J.K."/>
            <person name="Khan N.K."/>
            <person name="Korchina V.K."/>
            <person name="Kovar C.K."/>
            <person name="Lago L.L."/>
            <person name="Lara F.L."/>
            <person name="Le T.-K.L."/>
            <person name="Lee S.L."/>
            <person name="Legall-Iii F.L."/>
            <person name="Lemon S.L."/>
            <person name="Liu J.L."/>
            <person name="Liu Y.-S.L."/>
            <person name="Liyanage D.L."/>
            <person name="Lopez J.L."/>
            <person name="Lorensuhewa L.L."/>
            <person name="Mata R.M."/>
            <person name="Mathew T.M."/>
            <person name="Mercado C.M."/>
            <person name="Mercado I.M."/>
            <person name="Morales K.M."/>
            <person name="Morgan M.M."/>
            <person name="Munidasa M.M."/>
            <person name="Ngo D.N."/>
            <person name="Nguyen L.N."/>
            <person name="Nguyen T.N."/>
            <person name="Nguyen N.N."/>
            <person name="Obregon M.O."/>
            <person name="Okwuonu G.O."/>
            <person name="Ongeri F.O."/>
            <person name="Onwere C.O."/>
            <person name="Osifeso I.O."/>
            <person name="Parra A.P."/>
            <person name="Patil S.P."/>
            <person name="Perez A.P."/>
            <person name="Perez Y.P."/>
            <person name="Pham C.P."/>
            <person name="Pu L.-L.P."/>
            <person name="Puazo M.P."/>
            <person name="Quiroz J.Q."/>
            <person name="Rouhana J.R."/>
            <person name="Ruiz M.R."/>
            <person name="Ruiz S.-J.R."/>
            <person name="Saada N.S."/>
            <person name="Santibanez J.S."/>
            <person name="Scheel M.S."/>
            <person name="Schneider B.S."/>
            <person name="Simmons D.S."/>
            <person name="Sisson I.S."/>
            <person name="Tang L.-Y.T."/>
            <person name="Thornton R.T."/>
            <person name="Tisius J.T."/>
            <person name="Toledanes G.T."/>
            <person name="Trejos Z.T."/>
            <person name="Usmani K.U."/>
            <person name="Varghese R.V."/>
            <person name="Vattathil S.V."/>
            <person name="Vee V.V."/>
            <person name="Walker D.W."/>
            <person name="Weissenberger G.W."/>
            <person name="White C.W."/>
            <person name="Williams A.W."/>
            <person name="Woodworth J.W."/>
            <person name="Wright R.W."/>
            <person name="Zhu Y.Z."/>
            <person name="Han Y.H."/>
            <person name="Newsham I.N."/>
            <person name="Nazareth L.N."/>
            <person name="Worley K.W."/>
            <person name="Muzny D.M."/>
            <person name="Rogers J.R."/>
            <person name="Gibbs R.G."/>
        </authorList>
    </citation>
    <scope>NUCLEOTIDE SEQUENCE [LARGE SCALE GENOMIC DNA]</scope>
</reference>
<dbReference type="GO" id="GO:0035658">
    <property type="term" value="C:Mon1-Ccz1 complex"/>
    <property type="evidence" value="ECO:0007669"/>
    <property type="project" value="InterPro"/>
</dbReference>
<dbReference type="Bgee" id="ENSPANG00000018760">
    <property type="expression patterns" value="Expressed in thyroid gland and 64 other cell types or tissues"/>
</dbReference>
<evidence type="ECO:0000313" key="6">
    <source>
        <dbReference type="Ensembl" id="ENSPANP00000015122.2"/>
    </source>
</evidence>
<evidence type="ECO:0000259" key="5">
    <source>
        <dbReference type="Pfam" id="PF19033"/>
    </source>
</evidence>
<dbReference type="Proteomes" id="UP000028761">
    <property type="component" value="Chromosome 4"/>
</dbReference>
<evidence type="ECO:0000256" key="1">
    <source>
        <dbReference type="ARBA" id="ARBA00005352"/>
    </source>
</evidence>
<evidence type="ECO:0000259" key="3">
    <source>
        <dbReference type="Pfam" id="PF19031"/>
    </source>
</evidence>
<feature type="domain" description="CCZ1/INTU/HPS4 third Longin" evidence="5">
    <location>
        <begin position="337"/>
        <end position="424"/>
    </location>
</feature>
<feature type="domain" description="CCZ1/INTU/HSP4 first Longin" evidence="3">
    <location>
        <begin position="55"/>
        <end position="133"/>
    </location>
</feature>
<dbReference type="STRING" id="9555.ENSPANP00000015122"/>
<organism evidence="6 7">
    <name type="scientific">Papio anubis</name>
    <name type="common">Olive baboon</name>
    <dbReference type="NCBI Taxonomy" id="9555"/>
    <lineage>
        <taxon>Eukaryota</taxon>
        <taxon>Metazoa</taxon>
        <taxon>Chordata</taxon>
        <taxon>Craniata</taxon>
        <taxon>Vertebrata</taxon>
        <taxon>Euteleostomi</taxon>
        <taxon>Mammalia</taxon>
        <taxon>Eutheria</taxon>
        <taxon>Euarchontoglires</taxon>
        <taxon>Primates</taxon>
        <taxon>Haplorrhini</taxon>
        <taxon>Catarrhini</taxon>
        <taxon>Cercopithecidae</taxon>
        <taxon>Cercopithecinae</taxon>
        <taxon>Papio</taxon>
    </lineage>
</organism>
<dbReference type="ExpressionAtlas" id="A0A096NQ31">
    <property type="expression patterns" value="baseline"/>
</dbReference>
<dbReference type="InterPro" id="IPR043988">
    <property type="entry name" value="CCZ1/INTU_longin_2"/>
</dbReference>
<dbReference type="InterPro" id="IPR013176">
    <property type="entry name" value="Ccz1"/>
</dbReference>
<dbReference type="HOGENOM" id="CLU_037828_2_0_1"/>
<dbReference type="Pfam" id="PF19031">
    <property type="entry name" value="Intu_longin_1"/>
    <property type="match status" value="1"/>
</dbReference>
<evidence type="ECO:0000256" key="2">
    <source>
        <dbReference type="SAM" id="MobiDB-lite"/>
    </source>
</evidence>
<protein>
    <recommendedName>
        <fullName evidence="8">CCZ1/INTU/HSP4 first Longin domain-containing protein</fullName>
    </recommendedName>
</protein>
<dbReference type="Pfam" id="PF19033">
    <property type="entry name" value="Intu_longin_3"/>
    <property type="match status" value="1"/>
</dbReference>
<proteinExistence type="inferred from homology"/>
<dbReference type="PANTHER" id="PTHR13056:SF0">
    <property type="entry name" value="VACUOLAR FUSION PROTEIN CCZ1 HOMOLOG-RELATED"/>
    <property type="match status" value="1"/>
</dbReference>
<dbReference type="GeneTree" id="ENSGT00390000004713"/>
<dbReference type="Ensembl" id="ENSPANT00000014350.3">
    <property type="protein sequence ID" value="ENSPANP00000015122.2"/>
    <property type="gene ID" value="ENSPANG00000018760.4"/>
</dbReference>
<feature type="domain" description="CCZ1/INTU second Longin" evidence="4">
    <location>
        <begin position="191"/>
        <end position="303"/>
    </location>
</feature>
<reference evidence="6" key="2">
    <citation type="submission" date="2025-08" db="UniProtKB">
        <authorList>
            <consortium name="Ensembl"/>
        </authorList>
    </citation>
    <scope>IDENTIFICATION</scope>
</reference>
<dbReference type="Pfam" id="PF19032">
    <property type="entry name" value="Intu_longin_2"/>
    <property type="match status" value="1"/>
</dbReference>
<dbReference type="OMA" id="CEEQMKG"/>
<sequence>MAAAAAGAGSGPWATQEKQFPPVLLSFFIYNPRFGPREGEVCGGGRARSQRARGTATFSPSKPAKSLHTQKNRQFFNEPEEHFWMVMVVRNPIIEKQSKDGKPVIEYQEEELLDKVYSSVLQQCYSMYKLFNGTFLKAMEDGGVELLKERLEKFFHRYLQTLHLHFFPLDKMTYLKIQSFINRVEESLNIVKYTAFLYNDQLIWSGLEQDDMRILYKYLTTSLFPRHMEPELAGRDSPVRAEMPGNLQHYGRFLTGPLNLNDPDAKCRFPKIFVNTHDAYEELHLIVYKAMSAAVCFMIDGGYAPLSHFSLSFFSAVLASDICEQFNINKRMSGSEKEPQFKFIYFNHMNLAEKSTVHMRKTPSVSLTSVHPDLMKILGDINMVDEEIIIEGHECTGLLERSLMWELYVILNQKNANLIEVNGK</sequence>
<evidence type="ECO:0008006" key="8">
    <source>
        <dbReference type="Google" id="ProtNLM"/>
    </source>
</evidence>
<dbReference type="PANTHER" id="PTHR13056">
    <property type="entry name" value="VACUOLAR FUSION PROTEIN CCZ1 HOMOLOG-RELATED"/>
    <property type="match status" value="1"/>
</dbReference>
<reference evidence="6" key="3">
    <citation type="submission" date="2025-09" db="UniProtKB">
        <authorList>
            <consortium name="Ensembl"/>
        </authorList>
    </citation>
    <scope>IDENTIFICATION</scope>
</reference>
<dbReference type="AlphaFoldDB" id="A0A096NQ31"/>
<feature type="region of interest" description="Disordered" evidence="2">
    <location>
        <begin position="41"/>
        <end position="65"/>
    </location>
</feature>
<name>A0A096NQ31_PAPAN</name>